<dbReference type="PANTHER" id="PTHR46491:SF3">
    <property type="entry name" value="CDGSH IRON-SULFUR DOMAIN-CONTAINING PROTEIN 3, MITOCHONDRIAL"/>
    <property type="match status" value="1"/>
</dbReference>
<dbReference type="Proteomes" id="UP000248395">
    <property type="component" value="Unassembled WGS sequence"/>
</dbReference>
<dbReference type="OrthoDB" id="9795032at2"/>
<evidence type="ECO:0000256" key="1">
    <source>
        <dbReference type="ARBA" id="ARBA00022714"/>
    </source>
</evidence>
<evidence type="ECO:0000313" key="6">
    <source>
        <dbReference type="EMBL" id="PXX50563.1"/>
    </source>
</evidence>
<dbReference type="GO" id="GO:0051537">
    <property type="term" value="F:2 iron, 2 sulfur cluster binding"/>
    <property type="evidence" value="ECO:0007669"/>
    <property type="project" value="UniProtKB-KW"/>
</dbReference>
<gene>
    <name evidence="6" type="ORF">DFR38_102220</name>
</gene>
<evidence type="ECO:0000313" key="7">
    <source>
        <dbReference type="Proteomes" id="UP000248395"/>
    </source>
</evidence>
<dbReference type="GO" id="GO:0005737">
    <property type="term" value="C:cytoplasm"/>
    <property type="evidence" value="ECO:0007669"/>
    <property type="project" value="UniProtKB-ARBA"/>
</dbReference>
<reference evidence="6 7" key="1">
    <citation type="submission" date="2018-05" db="EMBL/GenBank/DDBJ databases">
        <title>Genomic Encyclopedia of Type Strains, Phase IV (KMG-IV): sequencing the most valuable type-strain genomes for metagenomic binning, comparative biology and taxonomic classification.</title>
        <authorList>
            <person name="Goeker M."/>
        </authorList>
    </citation>
    <scope>NUCLEOTIDE SEQUENCE [LARGE SCALE GENOMIC DNA]</scope>
    <source>
        <strain evidence="6 7">DSM 25134</strain>
    </source>
</reference>
<dbReference type="InterPro" id="IPR052950">
    <property type="entry name" value="CISD"/>
</dbReference>
<keyword evidence="1" id="KW-0001">2Fe-2S</keyword>
<dbReference type="Pfam" id="PF09360">
    <property type="entry name" value="zf-CDGSH"/>
    <property type="match status" value="2"/>
</dbReference>
<keyword evidence="7" id="KW-1185">Reference proteome</keyword>
<proteinExistence type="predicted"/>
<evidence type="ECO:0000256" key="4">
    <source>
        <dbReference type="ARBA" id="ARBA00023014"/>
    </source>
</evidence>
<dbReference type="InterPro" id="IPR018967">
    <property type="entry name" value="FeS-contain_CDGSH-typ"/>
</dbReference>
<dbReference type="InterPro" id="IPR016548">
    <property type="entry name" value="UCP009180"/>
</dbReference>
<dbReference type="AlphaFoldDB" id="A0A318JLF1"/>
<dbReference type="InterPro" id="IPR010693">
    <property type="entry name" value="Divergent_4Fe-4S_mono-cluster"/>
</dbReference>
<accession>A0A318JLF1</accession>
<evidence type="ECO:0000256" key="2">
    <source>
        <dbReference type="ARBA" id="ARBA00022723"/>
    </source>
</evidence>
<evidence type="ECO:0000259" key="5">
    <source>
        <dbReference type="SMART" id="SM00704"/>
    </source>
</evidence>
<protein>
    <submittedName>
        <fullName evidence="6">CDGSH-type Zn-finger protein</fullName>
    </submittedName>
</protein>
<dbReference type="Gene3D" id="3.40.5.90">
    <property type="entry name" value="CDGSH iron-sulfur domain, mitoNEET-type"/>
    <property type="match status" value="2"/>
</dbReference>
<dbReference type="PANTHER" id="PTHR46491">
    <property type="entry name" value="CDGSH IRON SULFUR DOMAIN PROTEIN HOMOLOG"/>
    <property type="match status" value="1"/>
</dbReference>
<sequence length="228" mass="24930">MKALKITVMVDGPYRVSGASQITQLFIQPDAQGVSWSYRKGKSFPLKEEGSALCRCGHSANKPYCDGSHQRIGFDGRVAATRAEYAQQAELQEGPVVALSDAEKLCAFARFCDAGGQIWHLVEQADAESIALAVREAEHCPAGRLKVWDMQSQQPISKEPDTPSLYLLEDPQLGCSAAIWVKAADVLEVEQGKPYPVRERMTLCRCGASSNKPFCDGTHASIKWQDGL</sequence>
<keyword evidence="3" id="KW-0408">Iron</keyword>
<dbReference type="EMBL" id="QJKC01000002">
    <property type="protein sequence ID" value="PXX50563.1"/>
    <property type="molecule type" value="Genomic_DNA"/>
</dbReference>
<dbReference type="InterPro" id="IPR042216">
    <property type="entry name" value="MitoNEET_CISD"/>
</dbReference>
<feature type="domain" description="Iron-binding zinc finger CDGSH type" evidence="5">
    <location>
        <begin position="21"/>
        <end position="75"/>
    </location>
</feature>
<feature type="domain" description="Iron-binding zinc finger CDGSH type" evidence="5">
    <location>
        <begin position="182"/>
        <end position="225"/>
    </location>
</feature>
<dbReference type="Pfam" id="PF06902">
    <property type="entry name" value="Fer4_19"/>
    <property type="match status" value="1"/>
</dbReference>
<dbReference type="PIRSF" id="PIRSF009180">
    <property type="entry name" value="UCP009180"/>
    <property type="match status" value="1"/>
</dbReference>
<name>A0A318JLF1_9NEIS</name>
<dbReference type="SMART" id="SM00704">
    <property type="entry name" value="ZnF_CDGSH"/>
    <property type="match status" value="2"/>
</dbReference>
<evidence type="ECO:0000256" key="3">
    <source>
        <dbReference type="ARBA" id="ARBA00023004"/>
    </source>
</evidence>
<keyword evidence="2" id="KW-0479">Metal-binding</keyword>
<dbReference type="GO" id="GO:0046872">
    <property type="term" value="F:metal ion binding"/>
    <property type="evidence" value="ECO:0007669"/>
    <property type="project" value="UniProtKB-KW"/>
</dbReference>
<organism evidence="6 7">
    <name type="scientific">Aquitalea magnusonii</name>
    <dbReference type="NCBI Taxonomy" id="332411"/>
    <lineage>
        <taxon>Bacteria</taxon>
        <taxon>Pseudomonadati</taxon>
        <taxon>Pseudomonadota</taxon>
        <taxon>Betaproteobacteria</taxon>
        <taxon>Neisseriales</taxon>
        <taxon>Chromobacteriaceae</taxon>
        <taxon>Aquitalea</taxon>
    </lineage>
</organism>
<dbReference type="RefSeq" id="WP_059285185.1">
    <property type="nucleotide sequence ID" value="NZ_LNQU01000017.1"/>
</dbReference>
<comment type="caution">
    <text evidence="6">The sequence shown here is derived from an EMBL/GenBank/DDBJ whole genome shotgun (WGS) entry which is preliminary data.</text>
</comment>
<keyword evidence="4" id="KW-0411">Iron-sulfur</keyword>